<dbReference type="Gene3D" id="3.50.30.40">
    <property type="entry name" value="Ribonuclease E inhibitor RraA/RraA-like"/>
    <property type="match status" value="1"/>
</dbReference>
<dbReference type="Pfam" id="PF03737">
    <property type="entry name" value="RraA-like"/>
    <property type="match status" value="1"/>
</dbReference>
<keyword evidence="11" id="KW-1185">Reference proteome</keyword>
<evidence type="ECO:0000256" key="1">
    <source>
        <dbReference type="ARBA" id="ARBA00001342"/>
    </source>
</evidence>
<organism evidence="10 11">
    <name type="scientific">Niveibacterium microcysteis</name>
    <dbReference type="NCBI Taxonomy" id="2811415"/>
    <lineage>
        <taxon>Bacteria</taxon>
        <taxon>Pseudomonadati</taxon>
        <taxon>Pseudomonadota</taxon>
        <taxon>Betaproteobacteria</taxon>
        <taxon>Rhodocyclales</taxon>
        <taxon>Rhodocyclaceae</taxon>
        <taxon>Niveibacterium</taxon>
    </lineage>
</organism>
<dbReference type="EMBL" id="CP071060">
    <property type="protein sequence ID" value="QSI75810.1"/>
    <property type="molecule type" value="Genomic_DNA"/>
</dbReference>
<comment type="catalytic activity">
    <reaction evidence="8 9">
        <text>oxaloacetate + H(+) = pyruvate + CO2</text>
        <dbReference type="Rhea" id="RHEA:15641"/>
        <dbReference type="ChEBI" id="CHEBI:15361"/>
        <dbReference type="ChEBI" id="CHEBI:15378"/>
        <dbReference type="ChEBI" id="CHEBI:16452"/>
        <dbReference type="ChEBI" id="CHEBI:16526"/>
        <dbReference type="EC" id="4.1.1.112"/>
    </reaction>
</comment>
<proteinExistence type="inferred from homology"/>
<protein>
    <recommendedName>
        <fullName evidence="9">4-hydroxy-4-methyl-2-oxoglutarate aldolase</fullName>
        <shortName evidence="9">HMG aldolase</shortName>
        <ecNumber evidence="9">4.1.1.112</ecNumber>
        <ecNumber evidence="9">4.1.3.17</ecNumber>
    </recommendedName>
    <alternativeName>
        <fullName evidence="9">Oxaloacetate decarboxylase</fullName>
    </alternativeName>
</protein>
<accession>A0ABX7M227</accession>
<gene>
    <name evidence="10" type="primary">rraA</name>
    <name evidence="10" type="ORF">JY500_15150</name>
</gene>
<comment type="catalytic activity">
    <reaction evidence="1 9">
        <text>4-hydroxy-4-methyl-2-oxoglutarate = 2 pyruvate</text>
        <dbReference type="Rhea" id="RHEA:22748"/>
        <dbReference type="ChEBI" id="CHEBI:15361"/>
        <dbReference type="ChEBI" id="CHEBI:58276"/>
        <dbReference type="EC" id="4.1.3.17"/>
    </reaction>
</comment>
<name>A0ABX7M227_9RHOO</name>
<dbReference type="NCBIfam" id="TIGR01935">
    <property type="entry name" value="NOT-MenG"/>
    <property type="match status" value="1"/>
</dbReference>
<dbReference type="NCBIfam" id="NF006875">
    <property type="entry name" value="PRK09372.1"/>
    <property type="match status" value="1"/>
</dbReference>
<dbReference type="EC" id="4.1.3.17" evidence="9"/>
<evidence type="ECO:0000256" key="5">
    <source>
        <dbReference type="ARBA" id="ARBA00022723"/>
    </source>
</evidence>
<evidence type="ECO:0000256" key="2">
    <source>
        <dbReference type="ARBA" id="ARBA00001968"/>
    </source>
</evidence>
<dbReference type="CDD" id="cd16841">
    <property type="entry name" value="RraA_family"/>
    <property type="match status" value="1"/>
</dbReference>
<keyword evidence="6 9" id="KW-0456">Lyase</keyword>
<dbReference type="RefSeq" id="WP_172197716.1">
    <property type="nucleotide sequence ID" value="NZ_CP071060.1"/>
</dbReference>
<comment type="cofactor">
    <cofactor evidence="2 9">
        <name>a divalent metal cation</name>
        <dbReference type="ChEBI" id="CHEBI:60240"/>
    </cofactor>
</comment>
<keyword evidence="5 9" id="KW-0479">Metal-binding</keyword>
<dbReference type="SUPFAM" id="SSF89562">
    <property type="entry name" value="RraA-like"/>
    <property type="match status" value="1"/>
</dbReference>
<dbReference type="InterPro" id="IPR010203">
    <property type="entry name" value="RraA"/>
</dbReference>
<reference evidence="10 11" key="1">
    <citation type="submission" date="2021-02" db="EMBL/GenBank/DDBJ databases">
        <title>Niveibacterium changnyeongensis HC41.</title>
        <authorList>
            <person name="Kang M."/>
        </authorList>
    </citation>
    <scope>NUCLEOTIDE SEQUENCE [LARGE SCALE GENOMIC DNA]</scope>
    <source>
        <strain evidence="10 11">HC41</strain>
    </source>
</reference>
<evidence type="ECO:0000256" key="3">
    <source>
        <dbReference type="ARBA" id="ARBA00008621"/>
    </source>
</evidence>
<dbReference type="Proteomes" id="UP000663570">
    <property type="component" value="Chromosome"/>
</dbReference>
<evidence type="ECO:0000256" key="8">
    <source>
        <dbReference type="ARBA" id="ARBA00047973"/>
    </source>
</evidence>
<evidence type="ECO:0000313" key="11">
    <source>
        <dbReference type="Proteomes" id="UP000663570"/>
    </source>
</evidence>
<comment type="subunit">
    <text evidence="4 9">Homotrimer.</text>
</comment>
<dbReference type="InterPro" id="IPR036704">
    <property type="entry name" value="RraA/RraA-like_sf"/>
</dbReference>
<comment type="function">
    <text evidence="7 9">Catalyzes the aldol cleavage of 4-hydroxy-4-methyl-2-oxoglutarate (HMG) into 2 molecules of pyruvate. Also contains a secondary oxaloacetate (OAA) decarboxylase activity due to the common pyruvate enolate transition state formed following C-C bond cleavage in the retro-aldol and decarboxylation reactions.</text>
</comment>
<evidence type="ECO:0000256" key="9">
    <source>
        <dbReference type="RuleBase" id="RU004338"/>
    </source>
</evidence>
<dbReference type="PANTHER" id="PTHR33254:SF4">
    <property type="entry name" value="4-HYDROXY-4-METHYL-2-OXOGLUTARATE ALDOLASE 3-RELATED"/>
    <property type="match status" value="1"/>
</dbReference>
<sequence length="164" mass="17728">MSFQTTDLCDANEEAITAGRLRILAPILRHYGGRKRFAGPATTLKVFEDNSFVRKMLEQPGYGRVLVIEGAGSLRCALLGDQLAEMAVRNTWAGVVVHGCIRDSLAIATLDLGVMALATHPQKSVKRNVGEIDVTISFGGVRIQPGEWVYADEDGILVSESALD</sequence>
<evidence type="ECO:0000256" key="7">
    <source>
        <dbReference type="ARBA" id="ARBA00025046"/>
    </source>
</evidence>
<dbReference type="InterPro" id="IPR005493">
    <property type="entry name" value="RraA/RraA-like"/>
</dbReference>
<evidence type="ECO:0000256" key="4">
    <source>
        <dbReference type="ARBA" id="ARBA00011233"/>
    </source>
</evidence>
<comment type="similarity">
    <text evidence="3 9">Belongs to the class II aldolase/RraA-like family.</text>
</comment>
<dbReference type="EC" id="4.1.1.112" evidence="9"/>
<evidence type="ECO:0000256" key="6">
    <source>
        <dbReference type="ARBA" id="ARBA00023239"/>
    </source>
</evidence>
<dbReference type="PANTHER" id="PTHR33254">
    <property type="entry name" value="4-HYDROXY-4-METHYL-2-OXOGLUTARATE ALDOLASE 3-RELATED"/>
    <property type="match status" value="1"/>
</dbReference>
<evidence type="ECO:0000313" key="10">
    <source>
        <dbReference type="EMBL" id="QSI75810.1"/>
    </source>
</evidence>